<feature type="region of interest" description="Disordered" evidence="7">
    <location>
        <begin position="536"/>
        <end position="574"/>
    </location>
</feature>
<dbReference type="InterPro" id="IPR001611">
    <property type="entry name" value="Leu-rich_rpt"/>
</dbReference>
<dbReference type="KEGG" id="tet:TTHERM_00538470"/>
<dbReference type="OrthoDB" id="1904536at2759"/>
<dbReference type="InterPro" id="IPR032675">
    <property type="entry name" value="LRR_dom_sf"/>
</dbReference>
<dbReference type="InParanoid" id="I7M707"/>
<comment type="subcellular location">
    <subcellularLocation>
        <location evidence="1">Cell projection</location>
        <location evidence="1">Cilium</location>
    </subcellularLocation>
</comment>
<evidence type="ECO:0000256" key="3">
    <source>
        <dbReference type="ARBA" id="ARBA00022737"/>
    </source>
</evidence>
<accession>I7M707</accession>
<name>I7M707_TETTS</name>
<proteinExistence type="predicted"/>
<evidence type="ECO:0000313" key="8">
    <source>
        <dbReference type="EMBL" id="EAR87627.4"/>
    </source>
</evidence>
<dbReference type="Gene3D" id="3.80.10.10">
    <property type="entry name" value="Ribonuclease Inhibitor"/>
    <property type="match status" value="2"/>
</dbReference>
<evidence type="ECO:0000256" key="2">
    <source>
        <dbReference type="ARBA" id="ARBA00022614"/>
    </source>
</evidence>
<gene>
    <name evidence="8" type="ORF">TTHERM_00538470</name>
</gene>
<dbReference type="RefSeq" id="XP_001007872.4">
    <property type="nucleotide sequence ID" value="XM_001007872.4"/>
</dbReference>
<keyword evidence="6" id="KW-0175">Coiled coil</keyword>
<dbReference type="PANTHER" id="PTHR45973">
    <property type="entry name" value="PROTEIN PHOSPHATASE 1 REGULATORY SUBUNIT SDS22-RELATED"/>
    <property type="match status" value="1"/>
</dbReference>
<keyword evidence="9" id="KW-1185">Reference proteome</keyword>
<dbReference type="AlphaFoldDB" id="I7M707"/>
<keyword evidence="3" id="KW-0677">Repeat</keyword>
<feature type="compositionally biased region" description="Low complexity" evidence="7">
    <location>
        <begin position="563"/>
        <end position="574"/>
    </location>
</feature>
<evidence type="ECO:0000256" key="1">
    <source>
        <dbReference type="ARBA" id="ARBA00004138"/>
    </source>
</evidence>
<evidence type="ECO:0000256" key="6">
    <source>
        <dbReference type="SAM" id="Coils"/>
    </source>
</evidence>
<feature type="region of interest" description="Disordered" evidence="7">
    <location>
        <begin position="372"/>
        <end position="417"/>
    </location>
</feature>
<evidence type="ECO:0000256" key="5">
    <source>
        <dbReference type="ARBA" id="ARBA00023273"/>
    </source>
</evidence>
<sequence length="688" mass="82817">MRRKKELERDEKGYTIMSKNNLKIICENDELYEFPDLNEKLYLQFKGFHKIENLDEYVNLKAIWFNNNGISKIENLTNQTFLISLFLNNNLIPKIENISHLQNLQTLNLSHNRISKIENLSALKRLGNLDLSSNIIQDYDGLIGLLECPSLTNVDISNNLIEHDDRILDIFIQMPILACLYLRNNPCVREFKNYRKRLIGYISTLKYLDDRPVFINERRVAEAWIKDGRDGEMNERNAIIRERDSRNQKTFEETVEMNEQIKKKRRNVFMKAQEDYKKEVERIQRVIQKCKDENKPAYYIELLERDLEIEKQKIKDMEENLDNINVADNFNVVRSFSCTYNEDGSVSIWNKTEEQVAEIKKRFFDNPDVQRTRTREELEEERRLQREEQLRQKQDEEQRQRELQKKQEERDEEERRQKEFIDYSKQWKTFMLADKEKEEKERKQQEEYKQMSNPQFQSIKQLRQRWIDGDYDQLLETLLLSYVFDFERASIEFNKIVSEVMIRLQKQFQPFSSDDLRQIWTYIEVNKFRKNRTNEEYQRIQEQQKNQDKIDEQKQKEKEQESHNQQQEQQESQINNKEIQQAISNIESSPESENNNSFNIIQSQTNESNQREKESSLFVNARKEIDELKKHVAINDQDSNNLSNTSWEKINKEQSSENLESQNKQKEDSTSQLFKKIDDNALDLDGLD</sequence>
<feature type="coiled-coil region" evidence="6">
    <location>
        <begin position="273"/>
        <end position="327"/>
    </location>
</feature>
<protein>
    <recommendedName>
        <fullName evidence="10">Leucine rich repeat protein</fullName>
    </recommendedName>
</protein>
<dbReference type="GeneID" id="7832564"/>
<evidence type="ECO:0008006" key="10">
    <source>
        <dbReference type="Google" id="ProtNLM"/>
    </source>
</evidence>
<keyword evidence="5" id="KW-0966">Cell projection</keyword>
<feature type="compositionally biased region" description="Basic and acidic residues" evidence="7">
    <location>
        <begin position="545"/>
        <end position="562"/>
    </location>
</feature>
<dbReference type="PROSITE" id="PS51450">
    <property type="entry name" value="LRR"/>
    <property type="match status" value="4"/>
</dbReference>
<keyword evidence="4" id="KW-0969">Cilium</keyword>
<dbReference type="eggNOG" id="KOG0531">
    <property type="taxonomic scope" value="Eukaryota"/>
</dbReference>
<evidence type="ECO:0000256" key="4">
    <source>
        <dbReference type="ARBA" id="ARBA00023069"/>
    </source>
</evidence>
<feature type="region of interest" description="Disordered" evidence="7">
    <location>
        <begin position="632"/>
        <end position="688"/>
    </location>
</feature>
<evidence type="ECO:0000256" key="7">
    <source>
        <dbReference type="SAM" id="MobiDB-lite"/>
    </source>
</evidence>
<dbReference type="STRING" id="312017.I7M707"/>
<organism evidence="8 9">
    <name type="scientific">Tetrahymena thermophila (strain SB210)</name>
    <dbReference type="NCBI Taxonomy" id="312017"/>
    <lineage>
        <taxon>Eukaryota</taxon>
        <taxon>Sar</taxon>
        <taxon>Alveolata</taxon>
        <taxon>Ciliophora</taxon>
        <taxon>Intramacronucleata</taxon>
        <taxon>Oligohymenophorea</taxon>
        <taxon>Hymenostomatida</taxon>
        <taxon>Tetrahymenina</taxon>
        <taxon>Tetrahymenidae</taxon>
        <taxon>Tetrahymena</taxon>
    </lineage>
</organism>
<evidence type="ECO:0000313" key="9">
    <source>
        <dbReference type="Proteomes" id="UP000009168"/>
    </source>
</evidence>
<dbReference type="Pfam" id="PF14580">
    <property type="entry name" value="LRR_9"/>
    <property type="match status" value="1"/>
</dbReference>
<dbReference type="InterPro" id="IPR050576">
    <property type="entry name" value="Cilia_flagella_integrity"/>
</dbReference>
<dbReference type="Proteomes" id="UP000009168">
    <property type="component" value="Unassembled WGS sequence"/>
</dbReference>
<dbReference type="SMART" id="SM00365">
    <property type="entry name" value="LRR_SD22"/>
    <property type="match status" value="4"/>
</dbReference>
<reference evidence="9" key="1">
    <citation type="journal article" date="2006" name="PLoS Biol.">
        <title>Macronuclear genome sequence of the ciliate Tetrahymena thermophila, a model eukaryote.</title>
        <authorList>
            <person name="Eisen J.A."/>
            <person name="Coyne R.S."/>
            <person name="Wu M."/>
            <person name="Wu D."/>
            <person name="Thiagarajan M."/>
            <person name="Wortman J.R."/>
            <person name="Badger J.H."/>
            <person name="Ren Q."/>
            <person name="Amedeo P."/>
            <person name="Jones K.M."/>
            <person name="Tallon L.J."/>
            <person name="Delcher A.L."/>
            <person name="Salzberg S.L."/>
            <person name="Silva J.C."/>
            <person name="Haas B.J."/>
            <person name="Majoros W.H."/>
            <person name="Farzad M."/>
            <person name="Carlton J.M."/>
            <person name="Smith R.K. Jr."/>
            <person name="Garg J."/>
            <person name="Pearlman R.E."/>
            <person name="Karrer K.M."/>
            <person name="Sun L."/>
            <person name="Manning G."/>
            <person name="Elde N.C."/>
            <person name="Turkewitz A.P."/>
            <person name="Asai D.J."/>
            <person name="Wilkes D.E."/>
            <person name="Wang Y."/>
            <person name="Cai H."/>
            <person name="Collins K."/>
            <person name="Stewart B.A."/>
            <person name="Lee S.R."/>
            <person name="Wilamowska K."/>
            <person name="Weinberg Z."/>
            <person name="Ruzzo W.L."/>
            <person name="Wloga D."/>
            <person name="Gaertig J."/>
            <person name="Frankel J."/>
            <person name="Tsao C.-C."/>
            <person name="Gorovsky M.A."/>
            <person name="Keeling P.J."/>
            <person name="Waller R.F."/>
            <person name="Patron N.J."/>
            <person name="Cherry J.M."/>
            <person name="Stover N.A."/>
            <person name="Krieger C.J."/>
            <person name="del Toro C."/>
            <person name="Ryder H.F."/>
            <person name="Williamson S.C."/>
            <person name="Barbeau R.A."/>
            <person name="Hamilton E.P."/>
            <person name="Orias E."/>
        </authorList>
    </citation>
    <scope>NUCLEOTIDE SEQUENCE [LARGE SCALE GENOMIC DNA]</scope>
    <source>
        <strain evidence="9">SB210</strain>
    </source>
</reference>
<feature type="compositionally biased region" description="Polar residues" evidence="7">
    <location>
        <begin position="636"/>
        <end position="648"/>
    </location>
</feature>
<dbReference type="EMBL" id="GG662849">
    <property type="protein sequence ID" value="EAR87627.4"/>
    <property type="molecule type" value="Genomic_DNA"/>
</dbReference>
<dbReference type="PANTHER" id="PTHR45973:SF9">
    <property type="entry name" value="LEUCINE-RICH REPEAT-CONTAINING PROTEIN 46"/>
    <property type="match status" value="1"/>
</dbReference>
<dbReference type="SUPFAM" id="SSF52075">
    <property type="entry name" value="Outer arm dynein light chain 1"/>
    <property type="match status" value="1"/>
</dbReference>
<keyword evidence="2" id="KW-0433">Leucine-rich repeat</keyword>
<feature type="compositionally biased region" description="Basic and acidic residues" evidence="7">
    <location>
        <begin position="663"/>
        <end position="679"/>
    </location>
</feature>